<keyword evidence="2" id="KW-1185">Reference proteome</keyword>
<evidence type="ECO:0000313" key="1">
    <source>
        <dbReference type="EMBL" id="GHO43116.1"/>
    </source>
</evidence>
<accession>A0A8J3HTR2</accession>
<reference evidence="1" key="1">
    <citation type="submission" date="2020-10" db="EMBL/GenBank/DDBJ databases">
        <title>Taxonomic study of unclassified bacteria belonging to the class Ktedonobacteria.</title>
        <authorList>
            <person name="Yabe S."/>
            <person name="Wang C.M."/>
            <person name="Zheng Y."/>
            <person name="Sakai Y."/>
            <person name="Cavaletti L."/>
            <person name="Monciardini P."/>
            <person name="Donadio S."/>
        </authorList>
    </citation>
    <scope>NUCLEOTIDE SEQUENCE</scope>
    <source>
        <strain evidence="1">SOSP1-1</strain>
    </source>
</reference>
<dbReference type="EMBL" id="BNJF01000001">
    <property type="protein sequence ID" value="GHO43116.1"/>
    <property type="molecule type" value="Genomic_DNA"/>
</dbReference>
<dbReference type="AlphaFoldDB" id="A0A8J3HTR2"/>
<protein>
    <submittedName>
        <fullName evidence="1">Uncharacterized protein</fullName>
    </submittedName>
</protein>
<evidence type="ECO:0000313" key="2">
    <source>
        <dbReference type="Proteomes" id="UP000612362"/>
    </source>
</evidence>
<comment type="caution">
    <text evidence="1">The sequence shown here is derived from an EMBL/GenBank/DDBJ whole genome shotgun (WGS) entry which is preliminary data.</text>
</comment>
<dbReference type="Proteomes" id="UP000612362">
    <property type="component" value="Unassembled WGS sequence"/>
</dbReference>
<gene>
    <name evidence="1" type="ORF">KSX_12790</name>
</gene>
<dbReference type="RefSeq" id="WP_220192603.1">
    <property type="nucleotide sequence ID" value="NZ_BNJF01000001.1"/>
</dbReference>
<organism evidence="1 2">
    <name type="scientific">Ktedonospora formicarum</name>
    <dbReference type="NCBI Taxonomy" id="2778364"/>
    <lineage>
        <taxon>Bacteria</taxon>
        <taxon>Bacillati</taxon>
        <taxon>Chloroflexota</taxon>
        <taxon>Ktedonobacteria</taxon>
        <taxon>Ktedonobacterales</taxon>
        <taxon>Ktedonobacteraceae</taxon>
        <taxon>Ktedonospora</taxon>
    </lineage>
</organism>
<sequence>MPLSMEIALFFQEMPNSRLIPIISAVLEQAVIAAKQQHLLKPIAI</sequence>
<name>A0A8J3HTR2_9CHLR</name>
<proteinExistence type="predicted"/>